<dbReference type="EMBL" id="JARTCD010000147">
    <property type="protein sequence ID" value="KAJ8651728.1"/>
    <property type="molecule type" value="Genomic_DNA"/>
</dbReference>
<feature type="transmembrane region" description="Helical" evidence="3">
    <location>
        <begin position="43"/>
        <end position="62"/>
    </location>
</feature>
<reference evidence="5 6" key="1">
    <citation type="submission" date="2023-03" db="EMBL/GenBank/DDBJ databases">
        <title>Genome sequence of Lichtheimia ornata CBS 291.66.</title>
        <authorList>
            <person name="Mohabir J.T."/>
            <person name="Shea T.P."/>
            <person name="Kurbessoian T."/>
            <person name="Berby B."/>
            <person name="Fontaine J."/>
            <person name="Livny J."/>
            <person name="Gnirke A."/>
            <person name="Stajich J.E."/>
            <person name="Cuomo C.A."/>
        </authorList>
    </citation>
    <scope>NUCLEOTIDE SEQUENCE [LARGE SCALE GENOMIC DNA]</scope>
    <source>
        <strain evidence="5">CBS 291.66</strain>
    </source>
</reference>
<dbReference type="PANTHER" id="PTHR13947">
    <property type="entry name" value="GNAT FAMILY N-ACETYLTRANSFERASE"/>
    <property type="match status" value="1"/>
</dbReference>
<feature type="transmembrane region" description="Helical" evidence="3">
    <location>
        <begin position="74"/>
        <end position="95"/>
    </location>
</feature>
<dbReference type="GO" id="GO:0008080">
    <property type="term" value="F:N-acetyltransferase activity"/>
    <property type="evidence" value="ECO:0007669"/>
    <property type="project" value="InterPro"/>
</dbReference>
<dbReference type="PANTHER" id="PTHR13947:SF37">
    <property type="entry name" value="LD18367P"/>
    <property type="match status" value="1"/>
</dbReference>
<organism evidence="5 6">
    <name type="scientific">Lichtheimia ornata</name>
    <dbReference type="NCBI Taxonomy" id="688661"/>
    <lineage>
        <taxon>Eukaryota</taxon>
        <taxon>Fungi</taxon>
        <taxon>Fungi incertae sedis</taxon>
        <taxon>Mucoromycota</taxon>
        <taxon>Mucoromycotina</taxon>
        <taxon>Mucoromycetes</taxon>
        <taxon>Mucorales</taxon>
        <taxon>Lichtheimiaceae</taxon>
        <taxon>Lichtheimia</taxon>
    </lineage>
</organism>
<keyword evidence="3" id="KW-0472">Membrane</keyword>
<feature type="compositionally biased region" description="Acidic residues" evidence="2">
    <location>
        <begin position="132"/>
        <end position="141"/>
    </location>
</feature>
<comment type="caution">
    <text evidence="5">The sequence shown here is derived from an EMBL/GenBank/DDBJ whole genome shotgun (WGS) entry which is preliminary data.</text>
</comment>
<dbReference type="SUPFAM" id="SSF55729">
    <property type="entry name" value="Acyl-CoA N-acyltransferases (Nat)"/>
    <property type="match status" value="1"/>
</dbReference>
<dbReference type="Pfam" id="PF00583">
    <property type="entry name" value="Acetyltransf_1"/>
    <property type="match status" value="1"/>
</dbReference>
<dbReference type="AlphaFoldDB" id="A0AAD7XSV3"/>
<dbReference type="Proteomes" id="UP001234581">
    <property type="component" value="Unassembled WGS sequence"/>
</dbReference>
<evidence type="ECO:0000256" key="1">
    <source>
        <dbReference type="ARBA" id="ARBA00022679"/>
    </source>
</evidence>
<keyword evidence="6" id="KW-1185">Reference proteome</keyword>
<dbReference type="Gene3D" id="3.40.630.30">
    <property type="match status" value="1"/>
</dbReference>
<feature type="region of interest" description="Disordered" evidence="2">
    <location>
        <begin position="132"/>
        <end position="160"/>
    </location>
</feature>
<keyword evidence="3" id="KW-0812">Transmembrane</keyword>
<keyword evidence="1" id="KW-0808">Transferase</keyword>
<evidence type="ECO:0000259" key="4">
    <source>
        <dbReference type="Pfam" id="PF00583"/>
    </source>
</evidence>
<dbReference type="RefSeq" id="XP_058336642.1">
    <property type="nucleotide sequence ID" value="XM_058492583.1"/>
</dbReference>
<dbReference type="GeneID" id="83220029"/>
<protein>
    <recommendedName>
        <fullName evidence="4">N-acetyltransferase domain-containing protein</fullName>
    </recommendedName>
</protein>
<sequence>MAEPKLCLRTYRPTDRDHVDFLFYSTYFALVPQGVKRKLAAPMTWVIGVGIYAYLLAIVPILLEGMGLPAWSGIVLRVFFTIAWVLVGFAALFLYTDRFEMVERVEAARQNDMLDPEVSYLNYIKYEKVVSDEENDNDGDNDAASCSDNGNKKKKRVTFDKDTKPATELVREKRKDKTPSHFWVLEVDGVPCGMVGLQCLKERVMDQRPTPGPGWQRIISLLCNRYGRPNPFQELPPRVYQEPHPLNTATLTRLAVKYELQNCGLSTVMITRAMEWADEHGIQTVNAVTNECQETAAAILKERHDFKMVKKVSTGWFGQYDKYWECNVKDWKEQQRLKQQQEQNVPQQEDEQT</sequence>
<evidence type="ECO:0000313" key="5">
    <source>
        <dbReference type="EMBL" id="KAJ8651728.1"/>
    </source>
</evidence>
<evidence type="ECO:0000256" key="3">
    <source>
        <dbReference type="SAM" id="Phobius"/>
    </source>
</evidence>
<dbReference type="InterPro" id="IPR016181">
    <property type="entry name" value="Acyl_CoA_acyltransferase"/>
</dbReference>
<evidence type="ECO:0000256" key="2">
    <source>
        <dbReference type="SAM" id="MobiDB-lite"/>
    </source>
</evidence>
<gene>
    <name evidence="5" type="ORF">O0I10_012695</name>
</gene>
<dbReference type="InterPro" id="IPR000182">
    <property type="entry name" value="GNAT_dom"/>
</dbReference>
<name>A0AAD7XSV3_9FUNG</name>
<dbReference type="CDD" id="cd04301">
    <property type="entry name" value="NAT_SF"/>
    <property type="match status" value="1"/>
</dbReference>
<accession>A0AAD7XSV3</accession>
<dbReference type="InterPro" id="IPR050769">
    <property type="entry name" value="NAT_camello-type"/>
</dbReference>
<evidence type="ECO:0000313" key="6">
    <source>
        <dbReference type="Proteomes" id="UP001234581"/>
    </source>
</evidence>
<keyword evidence="3" id="KW-1133">Transmembrane helix</keyword>
<proteinExistence type="predicted"/>
<feature type="domain" description="N-acetyltransferase" evidence="4">
    <location>
        <begin position="173"/>
        <end position="300"/>
    </location>
</feature>